<proteinExistence type="predicted"/>
<dbReference type="PANTHER" id="PTHR36573">
    <property type="entry name" value="INTERMEMBRANE PHOSPHOLIPID TRANSPORT SYSTEM BINDING PROTEIN MLAC"/>
    <property type="match status" value="1"/>
</dbReference>
<evidence type="ECO:0000313" key="3">
    <source>
        <dbReference type="Proteomes" id="UP001446205"/>
    </source>
</evidence>
<evidence type="ECO:0000256" key="1">
    <source>
        <dbReference type="SAM" id="SignalP"/>
    </source>
</evidence>
<protein>
    <submittedName>
        <fullName evidence="2">ABC transporter substrate-binding protein</fullName>
    </submittedName>
</protein>
<feature type="chain" id="PRO_5045727391" evidence="1">
    <location>
        <begin position="26"/>
        <end position="207"/>
    </location>
</feature>
<dbReference type="PIRSF" id="PIRSF004649">
    <property type="entry name" value="MlaC"/>
    <property type="match status" value="1"/>
</dbReference>
<comment type="caution">
    <text evidence="2">The sequence shown here is derived from an EMBL/GenBank/DDBJ whole genome shotgun (WGS) entry which is preliminary data.</text>
</comment>
<name>A0ABU9D5X9_9PROT</name>
<dbReference type="EMBL" id="JBBPCO010000003">
    <property type="protein sequence ID" value="MEK8088954.1"/>
    <property type="molecule type" value="Genomic_DNA"/>
</dbReference>
<dbReference type="Proteomes" id="UP001446205">
    <property type="component" value="Unassembled WGS sequence"/>
</dbReference>
<accession>A0ABU9D5X9</accession>
<evidence type="ECO:0000313" key="2">
    <source>
        <dbReference type="EMBL" id="MEK8088954.1"/>
    </source>
</evidence>
<dbReference type="Pfam" id="PF05494">
    <property type="entry name" value="MlaC"/>
    <property type="match status" value="1"/>
</dbReference>
<feature type="signal peptide" evidence="1">
    <location>
        <begin position="1"/>
        <end position="25"/>
    </location>
</feature>
<dbReference type="PANTHER" id="PTHR36573:SF1">
    <property type="entry name" value="INTERMEMBRANE PHOSPHOLIPID TRANSPORT SYSTEM BINDING PROTEIN MLAC"/>
    <property type="match status" value="1"/>
</dbReference>
<sequence>MHMLTAFRRLWVLIFALSLSSLAQAAQRPDPAVMVKHTSDQVVAALKGKDFSSPEKKAELLKLVDEIVLPHFDFTRMSQWVMARHWRTMSPAQQQRFVQLFRDLLVRTYSNSLASYRDQRILVTGTSHDSGSGDALVRMVVKQTGGQSDIPIVYRLYWNGSEWKVFDVTIDAVSLVTNYRASFGRIASQQGVDALLNRLEQRAQQAQ</sequence>
<dbReference type="InterPro" id="IPR008869">
    <property type="entry name" value="MlaC/ttg2D"/>
</dbReference>
<reference evidence="2 3" key="1">
    <citation type="submission" date="2024-04" db="EMBL/GenBank/DDBJ databases">
        <authorList>
            <person name="Abashina T."/>
            <person name="Shaikin A."/>
        </authorList>
    </citation>
    <scope>NUCLEOTIDE SEQUENCE [LARGE SCALE GENOMIC DNA]</scope>
    <source>
        <strain evidence="2 3">AAFK</strain>
    </source>
</reference>
<keyword evidence="1" id="KW-0732">Signal</keyword>
<gene>
    <name evidence="2" type="ORF">WOB96_04170</name>
</gene>
<dbReference type="InterPro" id="IPR042245">
    <property type="entry name" value="Tgt2/MlaC_sf"/>
</dbReference>
<dbReference type="RefSeq" id="WP_341370021.1">
    <property type="nucleotide sequence ID" value="NZ_JBBPCO010000003.1"/>
</dbReference>
<keyword evidence="3" id="KW-1185">Reference proteome</keyword>
<dbReference type="Gene3D" id="3.10.450.710">
    <property type="entry name" value="Tgt2/MlaC"/>
    <property type="match status" value="1"/>
</dbReference>
<organism evidence="2 3">
    <name type="scientific">Thermithiobacillus plumbiphilus</name>
    <dbReference type="NCBI Taxonomy" id="1729899"/>
    <lineage>
        <taxon>Bacteria</taxon>
        <taxon>Pseudomonadati</taxon>
        <taxon>Pseudomonadota</taxon>
        <taxon>Acidithiobacillia</taxon>
        <taxon>Acidithiobacillales</taxon>
        <taxon>Thermithiobacillaceae</taxon>
        <taxon>Thermithiobacillus</taxon>
    </lineage>
</organism>